<name>A0A1E7R566_9GAMM</name>
<dbReference type="PIRSF" id="PIRSF018266">
    <property type="entry name" value="FecR"/>
    <property type="match status" value="1"/>
</dbReference>
<keyword evidence="1" id="KW-0812">Transmembrane</keyword>
<proteinExistence type="predicted"/>
<evidence type="ECO:0000259" key="2">
    <source>
        <dbReference type="Pfam" id="PF04773"/>
    </source>
</evidence>
<dbReference type="STRING" id="1262585.BJI46_03705"/>
<dbReference type="Gene3D" id="3.55.50.30">
    <property type="match status" value="1"/>
</dbReference>
<feature type="transmembrane region" description="Helical" evidence="1">
    <location>
        <begin position="54"/>
        <end position="71"/>
    </location>
</feature>
<dbReference type="InterPro" id="IPR006860">
    <property type="entry name" value="FecR"/>
</dbReference>
<dbReference type="Pfam" id="PF04773">
    <property type="entry name" value="FecR"/>
    <property type="match status" value="1"/>
</dbReference>
<dbReference type="EMBL" id="MKKK01000034">
    <property type="protein sequence ID" value="OEY94458.1"/>
    <property type="molecule type" value="Genomic_DNA"/>
</dbReference>
<dbReference type="AlphaFoldDB" id="A0A1E7R566"/>
<dbReference type="PANTHER" id="PTHR30273:SF2">
    <property type="entry name" value="PROTEIN FECR"/>
    <property type="match status" value="1"/>
</dbReference>
<keyword evidence="4" id="KW-1185">Reference proteome</keyword>
<evidence type="ECO:0000313" key="4">
    <source>
        <dbReference type="Proteomes" id="UP000185895"/>
    </source>
</evidence>
<comment type="caution">
    <text evidence="3">The sequence shown here is derived from an EMBL/GenBank/DDBJ whole genome shotgun (WGS) entry which is preliminary data.</text>
</comment>
<sequence length="296" mass="34134">MPRQDDQKQLKTQKQVQQALIPFEDALIAQLPKPEEIIQAALQRQQKQRRRQKNILSLLFLATLGGIWWWNPVYDQHYLSTGIGEQKDYILSDGSQIKLNTATQLQIAYHLRSRNIQLEHGEATFHVKHAFWHAWLPWAERRFEVRSGNIRIEDIGTVFNVRQFTADHTQVAVLQGQVQVWSADQQQTMLLKTGESLMTSIGQLNTLQQSVDVQQLIAWQKGHYYFNNQSLAEVLAELNRYGELPVKIQQGQLGQLRISGQANLAHRMQLIHALPTFSAVSIVQDEQGIFWIKAKK</sequence>
<organism evidence="3 4">
    <name type="scientific">Acinetobacter qingfengensis</name>
    <dbReference type="NCBI Taxonomy" id="1262585"/>
    <lineage>
        <taxon>Bacteria</taxon>
        <taxon>Pseudomonadati</taxon>
        <taxon>Pseudomonadota</taxon>
        <taxon>Gammaproteobacteria</taxon>
        <taxon>Moraxellales</taxon>
        <taxon>Moraxellaceae</taxon>
        <taxon>Acinetobacter</taxon>
    </lineage>
</organism>
<dbReference type="PANTHER" id="PTHR30273">
    <property type="entry name" value="PERIPLASMIC SIGNAL SENSOR AND SIGMA FACTOR ACTIVATOR FECR-RELATED"/>
    <property type="match status" value="1"/>
</dbReference>
<gene>
    <name evidence="3" type="ORF">BJI46_03705</name>
</gene>
<feature type="domain" description="FecR protein" evidence="2">
    <location>
        <begin position="79"/>
        <end position="179"/>
    </location>
</feature>
<dbReference type="RefSeq" id="WP_070070265.1">
    <property type="nucleotide sequence ID" value="NZ_MKKK01000034.1"/>
</dbReference>
<dbReference type="Proteomes" id="UP000185895">
    <property type="component" value="Unassembled WGS sequence"/>
</dbReference>
<accession>A0A1E7R566</accession>
<keyword evidence="1" id="KW-1133">Transmembrane helix</keyword>
<evidence type="ECO:0000313" key="3">
    <source>
        <dbReference type="EMBL" id="OEY94458.1"/>
    </source>
</evidence>
<evidence type="ECO:0000256" key="1">
    <source>
        <dbReference type="SAM" id="Phobius"/>
    </source>
</evidence>
<keyword evidence="1" id="KW-0472">Membrane</keyword>
<dbReference type="GO" id="GO:0016989">
    <property type="term" value="F:sigma factor antagonist activity"/>
    <property type="evidence" value="ECO:0007669"/>
    <property type="project" value="TreeGrafter"/>
</dbReference>
<dbReference type="InterPro" id="IPR012373">
    <property type="entry name" value="Ferrdict_sens_TM"/>
</dbReference>
<protein>
    <recommendedName>
        <fullName evidence="2">FecR protein domain-containing protein</fullName>
    </recommendedName>
</protein>
<dbReference type="Gene3D" id="2.60.120.1440">
    <property type="match status" value="1"/>
</dbReference>
<reference evidence="3 4" key="1">
    <citation type="submission" date="2016-09" db="EMBL/GenBank/DDBJ databases">
        <authorList>
            <person name="Capua I."/>
            <person name="De Benedictis P."/>
            <person name="Joannis T."/>
            <person name="Lombin L.H."/>
            <person name="Cattoli G."/>
        </authorList>
    </citation>
    <scope>NUCLEOTIDE SEQUENCE [LARGE SCALE GENOMIC DNA]</scope>
    <source>
        <strain evidence="3 4">ANC 4671</strain>
    </source>
</reference>
<dbReference type="OrthoDB" id="9771237at2"/>